<name>A0A3S9SGQ6_EIKCO</name>
<reference evidence="4 5" key="1">
    <citation type="submission" date="2018-12" db="EMBL/GenBank/DDBJ databases">
        <title>Genome sequencing of Eikenella corrodens KCOM 3110 (= JS217).</title>
        <authorList>
            <person name="Koo J.-K."/>
            <person name="Park S.-N."/>
            <person name="Lim Y.K."/>
        </authorList>
    </citation>
    <scope>NUCLEOTIDE SEQUENCE [LARGE SCALE GENOMIC DNA]</scope>
    <source>
        <strain evidence="4 5">KCOM 3110</strain>
    </source>
</reference>
<protein>
    <recommendedName>
        <fullName evidence="3">Clp ATPase C-terminal domain-containing protein</fullName>
    </recommendedName>
</protein>
<evidence type="ECO:0000313" key="4">
    <source>
        <dbReference type="EMBL" id="AZR58693.1"/>
    </source>
</evidence>
<dbReference type="OrthoDB" id="9803641at2"/>
<proteinExistence type="predicted"/>
<feature type="domain" description="Clp ATPase C-terminal" evidence="3">
    <location>
        <begin position="23"/>
        <end position="65"/>
    </location>
</feature>
<evidence type="ECO:0000313" key="5">
    <source>
        <dbReference type="Proteomes" id="UP000282435"/>
    </source>
</evidence>
<gene>
    <name evidence="4" type="ORF">ELB75_00720</name>
</gene>
<keyword evidence="1" id="KW-0547">Nucleotide-binding</keyword>
<dbReference type="AlphaFoldDB" id="A0A3S9SGQ6"/>
<dbReference type="EMBL" id="CP034670">
    <property type="protein sequence ID" value="AZR58693.1"/>
    <property type="molecule type" value="Genomic_DNA"/>
</dbReference>
<keyword evidence="2" id="KW-0067">ATP-binding</keyword>
<accession>A0A3S9SGQ6</accession>
<dbReference type="Proteomes" id="UP000282435">
    <property type="component" value="Chromosome"/>
</dbReference>
<evidence type="ECO:0000256" key="2">
    <source>
        <dbReference type="ARBA" id="ARBA00022840"/>
    </source>
</evidence>
<dbReference type="GO" id="GO:0005524">
    <property type="term" value="F:ATP binding"/>
    <property type="evidence" value="ECO:0007669"/>
    <property type="project" value="UniProtKB-KW"/>
</dbReference>
<dbReference type="Pfam" id="PF10431">
    <property type="entry name" value="ClpB_D2-small"/>
    <property type="match status" value="1"/>
</dbReference>
<evidence type="ECO:0000256" key="1">
    <source>
        <dbReference type="ARBA" id="ARBA00022741"/>
    </source>
</evidence>
<organism evidence="4 5">
    <name type="scientific">Eikenella corrodens</name>
    <dbReference type="NCBI Taxonomy" id="539"/>
    <lineage>
        <taxon>Bacteria</taxon>
        <taxon>Pseudomonadati</taxon>
        <taxon>Pseudomonadota</taxon>
        <taxon>Betaproteobacteria</taxon>
        <taxon>Neisseriales</taxon>
        <taxon>Neisseriaceae</taxon>
        <taxon>Eikenella</taxon>
    </lineage>
</organism>
<dbReference type="InterPro" id="IPR019489">
    <property type="entry name" value="Clp_ATPase_C"/>
</dbReference>
<evidence type="ECO:0000259" key="3">
    <source>
        <dbReference type="Pfam" id="PF10431"/>
    </source>
</evidence>
<sequence>MRCRLKAACVRSAHTLPRGLRLLQLVISRCTEIESGGRMIDAILTNTILPQISRELLSRTAEGNKIQTIDISVQDGDFIYRYLE</sequence>